<keyword evidence="3 4" id="KW-0472">Membrane</keyword>
<feature type="transmembrane region" description="Helical" evidence="4">
    <location>
        <begin position="369"/>
        <end position="387"/>
    </location>
</feature>
<proteinExistence type="predicted"/>
<protein>
    <submittedName>
        <fullName evidence="6">Major facilitator superfamily MFS_1</fullName>
    </submittedName>
</protein>
<dbReference type="Proteomes" id="UP000002215">
    <property type="component" value="Chromosome"/>
</dbReference>
<feature type="transmembrane region" description="Helical" evidence="4">
    <location>
        <begin position="164"/>
        <end position="184"/>
    </location>
</feature>
<feature type="transmembrane region" description="Helical" evidence="4">
    <location>
        <begin position="251"/>
        <end position="270"/>
    </location>
</feature>
<evidence type="ECO:0000256" key="4">
    <source>
        <dbReference type="SAM" id="Phobius"/>
    </source>
</evidence>
<name>A0A979GYT2_CHIPD</name>
<gene>
    <name evidence="6" type="ordered locus">Cpin_5978</name>
</gene>
<feature type="transmembrane region" description="Helical" evidence="4">
    <location>
        <begin position="212"/>
        <end position="231"/>
    </location>
</feature>
<dbReference type="GO" id="GO:0022857">
    <property type="term" value="F:transmembrane transporter activity"/>
    <property type="evidence" value="ECO:0007669"/>
    <property type="project" value="InterPro"/>
</dbReference>
<dbReference type="PANTHER" id="PTHR23534">
    <property type="entry name" value="MFS PERMEASE"/>
    <property type="match status" value="1"/>
</dbReference>
<keyword evidence="1 4" id="KW-0812">Transmembrane</keyword>
<feature type="transmembrane region" description="Helical" evidence="4">
    <location>
        <begin position="277"/>
        <end position="294"/>
    </location>
</feature>
<reference evidence="6 7" key="2">
    <citation type="journal article" date="2010" name="Stand. Genomic Sci.">
        <title>Complete genome sequence of Chitinophaga pinensis type strain (UQM 2034).</title>
        <authorList>
            <person name="Glavina Del Rio T."/>
            <person name="Abt B."/>
            <person name="Spring S."/>
            <person name="Lapidus A."/>
            <person name="Nolan M."/>
            <person name="Tice H."/>
            <person name="Copeland A."/>
            <person name="Cheng J.F."/>
            <person name="Chen F."/>
            <person name="Bruce D."/>
            <person name="Goodwin L."/>
            <person name="Pitluck S."/>
            <person name="Ivanova N."/>
            <person name="Mavromatis K."/>
            <person name="Mikhailova N."/>
            <person name="Pati A."/>
            <person name="Chen A."/>
            <person name="Palaniappan K."/>
            <person name="Land M."/>
            <person name="Hauser L."/>
            <person name="Chang Y.J."/>
            <person name="Jeffries C.D."/>
            <person name="Chain P."/>
            <person name="Saunders E."/>
            <person name="Detter J.C."/>
            <person name="Brettin T."/>
            <person name="Rohde M."/>
            <person name="Goker M."/>
            <person name="Bristow J."/>
            <person name="Eisen J.A."/>
            <person name="Markowitz V."/>
            <person name="Hugenholtz P."/>
            <person name="Kyrpides N.C."/>
            <person name="Klenk H.P."/>
            <person name="Lucas S."/>
        </authorList>
    </citation>
    <scope>NUCLEOTIDE SEQUENCE [LARGE SCALE GENOMIC DNA]</scope>
    <source>
        <strain evidence="7">ATCC 43595 / DSM 2588 / LMG 13176 / NBRC 15968 / NCIMB 11800 / UQM 2034</strain>
    </source>
</reference>
<accession>A0A979GYT2</accession>
<dbReference type="AlphaFoldDB" id="A0A979GYT2"/>
<sequence>MKTQWNKVIILSIAQSLFQTSSIIVFTISGMVGLNLASNKSLATLPIGMMSLGTAMMMIPASFIIKKIGQRKGFMSGIAFGLSGGLLASYAIVRGSFPLFVMANMMIGFYQGFSQYYRFAAADAVTDENKGKAISFVLAGGVVAAIAGPNLARFTQHVGPVPFAYCYLSIAILSVCALAIIFNIQQPKVSLQNIVEDLQPARSLREIVFNRLTISALISSAVGYSVMNMVMTATPLAMHHSGHNSDDAAMVIQWHVLGMFVPSFFTGTLIKRFGVHRIIITGIIILFIHVSFAISGTDFMHFVSGLILLGIGWNFMFIGGTTLLTQAYRPQEKAKTQAMHDFFVFTVISASGFSAGNLLNAYGWKGVNLAVIPLLVISLTTMVINSIRKTGTQPRIQ</sequence>
<dbReference type="SUPFAM" id="SSF103473">
    <property type="entry name" value="MFS general substrate transporter"/>
    <property type="match status" value="1"/>
</dbReference>
<feature type="transmembrane region" description="Helical" evidence="4">
    <location>
        <begin position="74"/>
        <end position="93"/>
    </location>
</feature>
<dbReference type="RefSeq" id="WP_012793562.1">
    <property type="nucleotide sequence ID" value="NC_013132.1"/>
</dbReference>
<dbReference type="EMBL" id="CP001699">
    <property type="protein sequence ID" value="ACU63396.1"/>
    <property type="molecule type" value="Genomic_DNA"/>
</dbReference>
<feature type="transmembrane region" description="Helical" evidence="4">
    <location>
        <begin position="342"/>
        <end position="363"/>
    </location>
</feature>
<evidence type="ECO:0000313" key="6">
    <source>
        <dbReference type="EMBL" id="ACU63396.1"/>
    </source>
</evidence>
<reference evidence="7" key="1">
    <citation type="submission" date="2009-08" db="EMBL/GenBank/DDBJ databases">
        <title>The complete genome of Chitinophaga pinensis DSM 2588.</title>
        <authorList>
            <consortium name="US DOE Joint Genome Institute (JGI-PGF)"/>
            <person name="Lucas S."/>
            <person name="Copeland A."/>
            <person name="Lapidus A."/>
            <person name="Glavina del Rio T."/>
            <person name="Dalin E."/>
            <person name="Tice H."/>
            <person name="Bruce D."/>
            <person name="Goodwin L."/>
            <person name="Pitluck S."/>
            <person name="Kyrpides N."/>
            <person name="Mavromatis K."/>
            <person name="Ivanova N."/>
            <person name="Mikhailova N."/>
            <person name="Sims D."/>
            <person name="Meinche L."/>
            <person name="Brettin T."/>
            <person name="Detter J.C."/>
            <person name="Han C."/>
            <person name="Larimer F."/>
            <person name="Land M."/>
            <person name="Hauser L."/>
            <person name="Markowitz V."/>
            <person name="Cheng J.-F."/>
            <person name="Hugenholtz P."/>
            <person name="Woyke T."/>
            <person name="Wu D."/>
            <person name="Spring S."/>
            <person name="Klenk H.-P."/>
            <person name="Eisen J.A."/>
        </authorList>
    </citation>
    <scope>NUCLEOTIDE SEQUENCE [LARGE SCALE GENOMIC DNA]</scope>
    <source>
        <strain evidence="7">ATCC 43595 / DSM 2588 / LMG 13176 / NBRC 15968 / NCIMB 11800 / UQM 2034</strain>
    </source>
</reference>
<dbReference type="Gene3D" id="1.20.1250.20">
    <property type="entry name" value="MFS general substrate transporter like domains"/>
    <property type="match status" value="1"/>
</dbReference>
<evidence type="ECO:0000259" key="5">
    <source>
        <dbReference type="PROSITE" id="PS50850"/>
    </source>
</evidence>
<feature type="transmembrane region" description="Helical" evidence="4">
    <location>
        <begin position="300"/>
        <end position="321"/>
    </location>
</feature>
<organism evidence="6 7">
    <name type="scientific">Chitinophaga pinensis (strain ATCC 43595 / DSM 2588 / LMG 13176 / NBRC 15968 / NCIMB 11800 / UQM 2034)</name>
    <dbReference type="NCBI Taxonomy" id="485918"/>
    <lineage>
        <taxon>Bacteria</taxon>
        <taxon>Pseudomonadati</taxon>
        <taxon>Bacteroidota</taxon>
        <taxon>Chitinophagia</taxon>
        <taxon>Chitinophagales</taxon>
        <taxon>Chitinophagaceae</taxon>
        <taxon>Chitinophaga</taxon>
    </lineage>
</organism>
<evidence type="ECO:0000313" key="7">
    <source>
        <dbReference type="Proteomes" id="UP000002215"/>
    </source>
</evidence>
<evidence type="ECO:0000256" key="2">
    <source>
        <dbReference type="ARBA" id="ARBA00022989"/>
    </source>
</evidence>
<feature type="domain" description="Major facilitator superfamily (MFS) profile" evidence="5">
    <location>
        <begin position="211"/>
        <end position="397"/>
    </location>
</feature>
<dbReference type="InterPro" id="IPR020846">
    <property type="entry name" value="MFS_dom"/>
</dbReference>
<dbReference type="OrthoDB" id="9776171at2"/>
<feature type="transmembrane region" description="Helical" evidence="4">
    <location>
        <begin position="46"/>
        <end position="65"/>
    </location>
</feature>
<dbReference type="InterPro" id="IPR011701">
    <property type="entry name" value="MFS"/>
</dbReference>
<dbReference type="PROSITE" id="PS50850">
    <property type="entry name" value="MFS"/>
    <property type="match status" value="1"/>
</dbReference>
<feature type="transmembrane region" description="Helical" evidence="4">
    <location>
        <begin position="99"/>
        <end position="121"/>
    </location>
</feature>
<keyword evidence="2 4" id="KW-1133">Transmembrane helix</keyword>
<dbReference type="Pfam" id="PF07690">
    <property type="entry name" value="MFS_1"/>
    <property type="match status" value="1"/>
</dbReference>
<dbReference type="InterPro" id="IPR036259">
    <property type="entry name" value="MFS_trans_sf"/>
</dbReference>
<dbReference type="PANTHER" id="PTHR23534:SF1">
    <property type="entry name" value="MAJOR FACILITATOR SUPERFAMILY PROTEIN"/>
    <property type="match status" value="1"/>
</dbReference>
<dbReference type="KEGG" id="cpi:Cpin_5978"/>
<evidence type="ECO:0000256" key="1">
    <source>
        <dbReference type="ARBA" id="ARBA00022692"/>
    </source>
</evidence>
<evidence type="ECO:0000256" key="3">
    <source>
        <dbReference type="ARBA" id="ARBA00023136"/>
    </source>
</evidence>
<feature type="transmembrane region" description="Helical" evidence="4">
    <location>
        <begin position="133"/>
        <end position="152"/>
    </location>
</feature>